<organism evidence="11 12">
    <name type="scientific">Aminipila luticellarii</name>
    <dbReference type="NCBI Taxonomy" id="2507160"/>
    <lineage>
        <taxon>Bacteria</taxon>
        <taxon>Bacillati</taxon>
        <taxon>Bacillota</taxon>
        <taxon>Clostridia</taxon>
        <taxon>Peptostreptococcales</taxon>
        <taxon>Anaerovoracaceae</taxon>
        <taxon>Aminipila</taxon>
    </lineage>
</organism>
<evidence type="ECO:0000256" key="6">
    <source>
        <dbReference type="ARBA" id="ARBA00023239"/>
    </source>
</evidence>
<dbReference type="Gene3D" id="3.30.310.260">
    <property type="match status" value="1"/>
</dbReference>
<dbReference type="Gene3D" id="1.10.1670.10">
    <property type="entry name" value="Helix-hairpin-Helix base-excision DNA repair enzymes (C-terminal)"/>
    <property type="match status" value="1"/>
</dbReference>
<dbReference type="Pfam" id="PF00730">
    <property type="entry name" value="HhH-GPD"/>
    <property type="match status" value="1"/>
</dbReference>
<name>A0A410PXI6_9FIRM</name>
<keyword evidence="12" id="KW-1185">Reference proteome</keyword>
<accession>A0A410PXI6</accession>
<dbReference type="SUPFAM" id="SSF55945">
    <property type="entry name" value="TATA-box binding protein-like"/>
    <property type="match status" value="1"/>
</dbReference>
<protein>
    <recommendedName>
        <fullName evidence="2">DNA-(apurinic or apyrimidinic site) lyase</fullName>
        <ecNumber evidence="2">4.2.99.18</ecNumber>
    </recommendedName>
</protein>
<evidence type="ECO:0000256" key="3">
    <source>
        <dbReference type="ARBA" id="ARBA00022763"/>
    </source>
</evidence>
<comment type="similarity">
    <text evidence="1">Belongs to the type-1 OGG1 family.</text>
</comment>
<dbReference type="EMBL" id="CP035281">
    <property type="protein sequence ID" value="QAT43661.1"/>
    <property type="molecule type" value="Genomic_DNA"/>
</dbReference>
<evidence type="ECO:0000256" key="4">
    <source>
        <dbReference type="ARBA" id="ARBA00022801"/>
    </source>
</evidence>
<evidence type="ECO:0000256" key="5">
    <source>
        <dbReference type="ARBA" id="ARBA00023204"/>
    </source>
</evidence>
<gene>
    <name evidence="11" type="ORF">EQM06_10750</name>
</gene>
<keyword evidence="4" id="KW-0378">Hydrolase</keyword>
<evidence type="ECO:0000256" key="9">
    <source>
        <dbReference type="ARBA" id="ARBA00044632"/>
    </source>
</evidence>
<keyword evidence="6" id="KW-0456">Lyase</keyword>
<dbReference type="Proteomes" id="UP000287601">
    <property type="component" value="Chromosome"/>
</dbReference>
<dbReference type="InterPro" id="IPR012904">
    <property type="entry name" value="OGG_N"/>
</dbReference>
<dbReference type="CDD" id="cd00056">
    <property type="entry name" value="ENDO3c"/>
    <property type="match status" value="1"/>
</dbReference>
<dbReference type="SMART" id="SM00478">
    <property type="entry name" value="ENDO3c"/>
    <property type="match status" value="1"/>
</dbReference>
<keyword evidence="3" id="KW-0227">DNA damage</keyword>
<dbReference type="GO" id="GO:0140078">
    <property type="term" value="F:class I DNA-(apurinic or apyrimidinic site) endonuclease activity"/>
    <property type="evidence" value="ECO:0007669"/>
    <property type="project" value="UniProtKB-EC"/>
</dbReference>
<dbReference type="InterPro" id="IPR003265">
    <property type="entry name" value="HhH-GPD_domain"/>
</dbReference>
<dbReference type="OrthoDB" id="9798522at2"/>
<dbReference type="GO" id="GO:0003684">
    <property type="term" value="F:damaged DNA binding"/>
    <property type="evidence" value="ECO:0007669"/>
    <property type="project" value="InterPro"/>
</dbReference>
<evidence type="ECO:0000256" key="8">
    <source>
        <dbReference type="ARBA" id="ARBA00023295"/>
    </source>
</evidence>
<evidence type="ECO:0000259" key="10">
    <source>
        <dbReference type="SMART" id="SM00478"/>
    </source>
</evidence>
<evidence type="ECO:0000313" key="12">
    <source>
        <dbReference type="Proteomes" id="UP000287601"/>
    </source>
</evidence>
<dbReference type="Pfam" id="PF07934">
    <property type="entry name" value="OGG_N"/>
    <property type="match status" value="1"/>
</dbReference>
<dbReference type="InterPro" id="IPR011257">
    <property type="entry name" value="DNA_glycosylase"/>
</dbReference>
<reference evidence="11 12" key="1">
    <citation type="submission" date="2019-01" db="EMBL/GenBank/DDBJ databases">
        <title>Draft genomes of a novel of Aminipila strains.</title>
        <authorList>
            <person name="Ma S."/>
        </authorList>
    </citation>
    <scope>NUCLEOTIDE SEQUENCE [LARGE SCALE GENOMIC DNA]</scope>
    <source>
        <strain evidence="12">JN-39</strain>
    </source>
</reference>
<evidence type="ECO:0000256" key="1">
    <source>
        <dbReference type="ARBA" id="ARBA00010679"/>
    </source>
</evidence>
<keyword evidence="5" id="KW-0234">DNA repair</keyword>
<dbReference type="InterPro" id="IPR023170">
    <property type="entry name" value="HhH_base_excis_C"/>
</dbReference>
<dbReference type="PANTHER" id="PTHR10242:SF2">
    <property type="entry name" value="N-GLYCOSYLASE_DNA LYASE"/>
    <property type="match status" value="1"/>
</dbReference>
<keyword evidence="8" id="KW-0326">Glycosidase</keyword>
<evidence type="ECO:0000256" key="2">
    <source>
        <dbReference type="ARBA" id="ARBA00012720"/>
    </source>
</evidence>
<dbReference type="Gene3D" id="1.10.340.30">
    <property type="entry name" value="Hypothetical protein, domain 2"/>
    <property type="match status" value="1"/>
</dbReference>
<evidence type="ECO:0000313" key="11">
    <source>
        <dbReference type="EMBL" id="QAT43661.1"/>
    </source>
</evidence>
<dbReference type="AlphaFoldDB" id="A0A410PXI6"/>
<dbReference type="RefSeq" id="WP_128746438.1">
    <property type="nucleotide sequence ID" value="NZ_CP035281.1"/>
</dbReference>
<dbReference type="KEGG" id="amij:EQM06_10750"/>
<sequence>MVVREKVKDFNVDHIFDCGQCFRWNREQDGSYTGIAFGKPVNISFETYMEEQGEGRLCIDNIDEAEFEEHWCGYLDLNRDYGEIKRILAEKDPIMAEAIKSGQGIRILRQDPWETLISFIISQNNNIPRIKKCIESLCELFGESAGSFRGRNYFAFPKAPVLARLTEEQLAPVRLGYRAKYIIETAKKVAADHAGAEPTDTEEILQTLEQLPLADTAKGYAYLTSLCGVGPKVANCILLFGMAKHESFPIDVWVRRVMHRLYGIDEKDMKHMADYAADHFGSYGGIAQQYLFYHIRQLEK</sequence>
<keyword evidence="7" id="KW-0511">Multifunctional enzyme</keyword>
<feature type="domain" description="HhH-GPD" evidence="10">
    <location>
        <begin position="121"/>
        <end position="297"/>
    </location>
</feature>
<proteinExistence type="inferred from homology"/>
<dbReference type="GO" id="GO:0006284">
    <property type="term" value="P:base-excision repair"/>
    <property type="evidence" value="ECO:0007669"/>
    <property type="project" value="InterPro"/>
</dbReference>
<dbReference type="SUPFAM" id="SSF48150">
    <property type="entry name" value="DNA-glycosylase"/>
    <property type="match status" value="1"/>
</dbReference>
<dbReference type="EC" id="4.2.99.18" evidence="2"/>
<dbReference type="GO" id="GO:0008534">
    <property type="term" value="F:oxidized purine nucleobase lesion DNA N-glycosylase activity"/>
    <property type="evidence" value="ECO:0007669"/>
    <property type="project" value="InterPro"/>
</dbReference>
<dbReference type="InterPro" id="IPR052054">
    <property type="entry name" value="Oxidative_DNA_repair_enzyme"/>
</dbReference>
<dbReference type="PANTHER" id="PTHR10242">
    <property type="entry name" value="8-OXOGUANINE DNA GLYCOSYLASE"/>
    <property type="match status" value="1"/>
</dbReference>
<evidence type="ECO:0000256" key="7">
    <source>
        <dbReference type="ARBA" id="ARBA00023268"/>
    </source>
</evidence>
<dbReference type="GO" id="GO:0006289">
    <property type="term" value="P:nucleotide-excision repair"/>
    <property type="evidence" value="ECO:0007669"/>
    <property type="project" value="InterPro"/>
</dbReference>
<comment type="catalytic activity">
    <reaction evidence="9">
        <text>2'-deoxyribonucleotide-(2'-deoxyribose 5'-phosphate)-2'-deoxyribonucleotide-DNA = a 3'-end 2'-deoxyribonucleotide-(2,3-dehydro-2,3-deoxyribose 5'-phosphate)-DNA + a 5'-end 5'-phospho-2'-deoxyribonucleoside-DNA + H(+)</text>
        <dbReference type="Rhea" id="RHEA:66592"/>
        <dbReference type="Rhea" id="RHEA-COMP:13180"/>
        <dbReference type="Rhea" id="RHEA-COMP:16897"/>
        <dbReference type="Rhea" id="RHEA-COMP:17067"/>
        <dbReference type="ChEBI" id="CHEBI:15378"/>
        <dbReference type="ChEBI" id="CHEBI:136412"/>
        <dbReference type="ChEBI" id="CHEBI:157695"/>
        <dbReference type="ChEBI" id="CHEBI:167181"/>
        <dbReference type="EC" id="4.2.99.18"/>
    </reaction>
</comment>